<reference evidence="1 2" key="1">
    <citation type="submission" date="2020-09" db="EMBL/GenBank/DDBJ databases">
        <title>De no assembly of potato wild relative species, Solanum commersonii.</title>
        <authorList>
            <person name="Cho K."/>
        </authorList>
    </citation>
    <scope>NUCLEOTIDE SEQUENCE [LARGE SCALE GENOMIC DNA]</scope>
    <source>
        <strain evidence="1">LZ3.2</strain>
        <tissue evidence="1">Leaf</tissue>
    </source>
</reference>
<dbReference type="AlphaFoldDB" id="A0A9J5WPW4"/>
<sequence length="120" mass="13569">IININTTRRFTEAVTTDDPLRVNIPPHASISATRSTHPSQNASTHVAPHSCNSIFAPIVAVADPGFLLRGCELISYCWLRPDEDFVRTILKCIGIHYDCVYMSWSSISLNTQWQMFNEFK</sequence>
<comment type="caution">
    <text evidence="1">The sequence shown here is derived from an EMBL/GenBank/DDBJ whole genome shotgun (WGS) entry which is preliminary data.</text>
</comment>
<evidence type="ECO:0000313" key="1">
    <source>
        <dbReference type="EMBL" id="KAG5577212.1"/>
    </source>
</evidence>
<evidence type="ECO:0000313" key="2">
    <source>
        <dbReference type="Proteomes" id="UP000824120"/>
    </source>
</evidence>
<protein>
    <submittedName>
        <fullName evidence="1">Uncharacterized protein</fullName>
    </submittedName>
</protein>
<dbReference type="Proteomes" id="UP000824120">
    <property type="component" value="Chromosome 11"/>
</dbReference>
<dbReference type="EMBL" id="JACXVP010000011">
    <property type="protein sequence ID" value="KAG5577212.1"/>
    <property type="molecule type" value="Genomic_DNA"/>
</dbReference>
<dbReference type="OrthoDB" id="1678820at2759"/>
<proteinExistence type="predicted"/>
<keyword evidence="2" id="KW-1185">Reference proteome</keyword>
<accession>A0A9J5WPW4</accession>
<feature type="non-terminal residue" evidence="1">
    <location>
        <position position="1"/>
    </location>
</feature>
<feature type="non-terminal residue" evidence="1">
    <location>
        <position position="120"/>
    </location>
</feature>
<name>A0A9J5WPW4_SOLCO</name>
<organism evidence="1 2">
    <name type="scientific">Solanum commersonii</name>
    <name type="common">Commerson's wild potato</name>
    <name type="synonym">Commerson's nightshade</name>
    <dbReference type="NCBI Taxonomy" id="4109"/>
    <lineage>
        <taxon>Eukaryota</taxon>
        <taxon>Viridiplantae</taxon>
        <taxon>Streptophyta</taxon>
        <taxon>Embryophyta</taxon>
        <taxon>Tracheophyta</taxon>
        <taxon>Spermatophyta</taxon>
        <taxon>Magnoliopsida</taxon>
        <taxon>eudicotyledons</taxon>
        <taxon>Gunneridae</taxon>
        <taxon>Pentapetalae</taxon>
        <taxon>asterids</taxon>
        <taxon>lamiids</taxon>
        <taxon>Solanales</taxon>
        <taxon>Solanaceae</taxon>
        <taxon>Solanoideae</taxon>
        <taxon>Solaneae</taxon>
        <taxon>Solanum</taxon>
    </lineage>
</organism>
<gene>
    <name evidence="1" type="ORF">H5410_057346</name>
</gene>